<dbReference type="Proteomes" id="UP000308836">
    <property type="component" value="Unassembled WGS sequence"/>
</dbReference>
<keyword evidence="1" id="KW-0687">Ribonucleoprotein</keyword>
<dbReference type="EMBL" id="SRYG01000018">
    <property type="protein sequence ID" value="TGY65370.1"/>
    <property type="molecule type" value="Genomic_DNA"/>
</dbReference>
<evidence type="ECO:0000313" key="2">
    <source>
        <dbReference type="Proteomes" id="UP000308836"/>
    </source>
</evidence>
<evidence type="ECO:0000313" key="1">
    <source>
        <dbReference type="EMBL" id="TGY65370.1"/>
    </source>
</evidence>
<proteinExistence type="predicted"/>
<comment type="caution">
    <text evidence="1">The sequence shown here is derived from an EMBL/GenBank/DDBJ whole genome shotgun (WGS) entry which is preliminary data.</text>
</comment>
<reference evidence="1" key="1">
    <citation type="submission" date="2019-04" db="EMBL/GenBank/DDBJ databases">
        <title>Microbes associate with the intestines of laboratory mice.</title>
        <authorList>
            <person name="Navarre W."/>
            <person name="Wong E."/>
            <person name="Huang K."/>
            <person name="Tropini C."/>
            <person name="Ng K."/>
            <person name="Yu B."/>
        </authorList>
    </citation>
    <scope>NUCLEOTIDE SEQUENCE</scope>
    <source>
        <strain evidence="1">NM09_H32</strain>
    </source>
</reference>
<gene>
    <name evidence="1" type="primary">rpmG</name>
    <name evidence="1" type="ORF">E5336_08760</name>
</gene>
<protein>
    <submittedName>
        <fullName evidence="1">50S ribosomal protein L33</fullName>
    </submittedName>
</protein>
<keyword evidence="1" id="KW-0689">Ribosomal protein</keyword>
<accession>A0AC61R5S0</accession>
<keyword evidence="2" id="KW-1185">Reference proteome</keyword>
<sequence length="49" mass="5769">MAEKVTLTCTECFSRNYSTSKNKKTSTQRLEMRKFCPKCGKHTLHRETK</sequence>
<organism evidence="1 2">
    <name type="scientific">Dubosiella muris</name>
    <dbReference type="NCBI Taxonomy" id="3038133"/>
    <lineage>
        <taxon>Bacteria</taxon>
        <taxon>Bacillati</taxon>
        <taxon>Bacillota</taxon>
        <taxon>Erysipelotrichia</taxon>
        <taxon>Erysipelotrichales</taxon>
        <taxon>Erysipelotrichaceae</taxon>
        <taxon>Dubosiella</taxon>
    </lineage>
</organism>
<name>A0AC61R5S0_9FIRM</name>